<sequence length="135" mass="15551">MTKYWKFVKDEDTVKEQVLGRNHHWYYNAEVSRQADTYLVRVVIPKGGMHNFHRHPEMHEILYILKGTAEQWVEDKKQLLGPGDSVYIDQNVVHATFNAGSDELEFLAILAPAGGGKIATIDEYENLPYAQYRQG</sequence>
<evidence type="ECO:0000256" key="1">
    <source>
        <dbReference type="ARBA" id="ARBA00022723"/>
    </source>
</evidence>
<dbReference type="PANTHER" id="PTHR35848:SF6">
    <property type="entry name" value="CUPIN TYPE-2 DOMAIN-CONTAINING PROTEIN"/>
    <property type="match status" value="1"/>
</dbReference>
<comment type="caution">
    <text evidence="3">The sequence shown here is derived from an EMBL/GenBank/DDBJ whole genome shotgun (WGS) entry which is preliminary data.</text>
</comment>
<evidence type="ECO:0000259" key="2">
    <source>
        <dbReference type="Pfam" id="PF07883"/>
    </source>
</evidence>
<dbReference type="EMBL" id="JAUJEB010000001">
    <property type="protein sequence ID" value="MDN5212909.1"/>
    <property type="molecule type" value="Genomic_DNA"/>
</dbReference>
<keyword evidence="1" id="KW-0479">Metal-binding</keyword>
<proteinExistence type="predicted"/>
<dbReference type="RefSeq" id="WP_346758226.1">
    <property type="nucleotide sequence ID" value="NZ_JAUJEB010000001.1"/>
</dbReference>
<dbReference type="InterPro" id="IPR013096">
    <property type="entry name" value="Cupin_2"/>
</dbReference>
<dbReference type="Proteomes" id="UP001172083">
    <property type="component" value="Unassembled WGS sequence"/>
</dbReference>
<evidence type="ECO:0000313" key="4">
    <source>
        <dbReference type="Proteomes" id="UP001172083"/>
    </source>
</evidence>
<accession>A0ABT8L598</accession>
<gene>
    <name evidence="3" type="ORF">QQ020_12660</name>
</gene>
<evidence type="ECO:0000313" key="3">
    <source>
        <dbReference type="EMBL" id="MDN5212909.1"/>
    </source>
</evidence>
<reference evidence="3" key="1">
    <citation type="submission" date="2023-06" db="EMBL/GenBank/DDBJ databases">
        <title>Genomic of Agaribacillus aureum.</title>
        <authorList>
            <person name="Wang G."/>
        </authorList>
    </citation>
    <scope>NUCLEOTIDE SEQUENCE</scope>
    <source>
        <strain evidence="3">BMA12</strain>
    </source>
</reference>
<dbReference type="PANTHER" id="PTHR35848">
    <property type="entry name" value="OXALATE-BINDING PROTEIN"/>
    <property type="match status" value="1"/>
</dbReference>
<dbReference type="InterPro" id="IPR014710">
    <property type="entry name" value="RmlC-like_jellyroll"/>
</dbReference>
<dbReference type="Gene3D" id="2.60.120.10">
    <property type="entry name" value="Jelly Rolls"/>
    <property type="match status" value="1"/>
</dbReference>
<feature type="domain" description="Cupin type-2" evidence="2">
    <location>
        <begin position="41"/>
        <end position="109"/>
    </location>
</feature>
<dbReference type="InterPro" id="IPR051610">
    <property type="entry name" value="GPI/OXD"/>
</dbReference>
<dbReference type="SUPFAM" id="SSF51182">
    <property type="entry name" value="RmlC-like cupins"/>
    <property type="match status" value="1"/>
</dbReference>
<dbReference type="InterPro" id="IPR011051">
    <property type="entry name" value="RmlC_Cupin_sf"/>
</dbReference>
<dbReference type="Pfam" id="PF07883">
    <property type="entry name" value="Cupin_2"/>
    <property type="match status" value="1"/>
</dbReference>
<organism evidence="3 4">
    <name type="scientific">Agaribacillus aureus</name>
    <dbReference type="NCBI Taxonomy" id="3051825"/>
    <lineage>
        <taxon>Bacteria</taxon>
        <taxon>Pseudomonadati</taxon>
        <taxon>Bacteroidota</taxon>
        <taxon>Cytophagia</taxon>
        <taxon>Cytophagales</taxon>
        <taxon>Splendidivirgaceae</taxon>
        <taxon>Agaribacillus</taxon>
    </lineage>
</organism>
<keyword evidence="4" id="KW-1185">Reference proteome</keyword>
<protein>
    <submittedName>
        <fullName evidence="3">Cupin domain-containing protein</fullName>
    </submittedName>
</protein>
<name>A0ABT8L598_9BACT</name>